<evidence type="ECO:0000256" key="8">
    <source>
        <dbReference type="ARBA" id="ARBA00023274"/>
    </source>
</evidence>
<dbReference type="Gene3D" id="3.30.190.20">
    <property type="match status" value="1"/>
</dbReference>
<protein>
    <recommendedName>
        <fullName evidence="9 10">Large ribosomal subunit protein uL1</fullName>
    </recommendedName>
</protein>
<evidence type="ECO:0000256" key="2">
    <source>
        <dbReference type="ARBA" id="ARBA00022491"/>
    </source>
</evidence>
<evidence type="ECO:0000313" key="11">
    <source>
        <dbReference type="EMBL" id="PQV63896.1"/>
    </source>
</evidence>
<evidence type="ECO:0000256" key="7">
    <source>
        <dbReference type="ARBA" id="ARBA00022980"/>
    </source>
</evidence>
<sequence length="231" mass="24396">MATTHGKRFRALAEKVDTTKYYALNEAIELVKATSSAKFDESVDVTVVLGIDPKKGDQQVRGTITLPHGTGKTPRVVAIARGEAAVAAEEAGADAVGAEDVIAQIEKDELQFDVLVATPDMMRLLARLGKKLGPRMPNAKSGTVGPNLGQIVGDRKKGQIEYRNEPKAAVVHSIVGKSSFEPNALTENTTALITALNRAKPSSSKGTYLKSITLSSTMGPGVKVDTASLRA</sequence>
<comment type="function">
    <text evidence="10">Binds directly to 23S rRNA. The L1 stalk is quite mobile in the ribosome, and is involved in E site tRNA release.</text>
</comment>
<dbReference type="InterPro" id="IPR023674">
    <property type="entry name" value="Ribosomal_uL1-like"/>
</dbReference>
<organism evidence="11 12">
    <name type="scientific">Abditibacterium utsteinense</name>
    <dbReference type="NCBI Taxonomy" id="1960156"/>
    <lineage>
        <taxon>Bacteria</taxon>
        <taxon>Pseudomonadati</taxon>
        <taxon>Abditibacteriota</taxon>
        <taxon>Abditibacteriia</taxon>
        <taxon>Abditibacteriales</taxon>
        <taxon>Abditibacteriaceae</taxon>
        <taxon>Abditibacterium</taxon>
    </lineage>
</organism>
<dbReference type="PANTHER" id="PTHR36427">
    <property type="entry name" value="54S RIBOSOMAL PROTEIN L1, MITOCHONDRIAL"/>
    <property type="match status" value="1"/>
</dbReference>
<keyword evidence="2 10" id="KW-0678">Repressor</keyword>
<keyword evidence="5 10" id="KW-0810">Translation regulation</keyword>
<dbReference type="GO" id="GO:0000049">
    <property type="term" value="F:tRNA binding"/>
    <property type="evidence" value="ECO:0007669"/>
    <property type="project" value="UniProtKB-KW"/>
</dbReference>
<dbReference type="Pfam" id="PF00687">
    <property type="entry name" value="Ribosomal_L1"/>
    <property type="match status" value="1"/>
</dbReference>
<keyword evidence="7 10" id="KW-0689">Ribosomal protein</keyword>
<evidence type="ECO:0000256" key="9">
    <source>
        <dbReference type="ARBA" id="ARBA00035241"/>
    </source>
</evidence>
<accession>A0A2S8SSZ1</accession>
<dbReference type="AlphaFoldDB" id="A0A2S8SSZ1"/>
<dbReference type="RefSeq" id="WP_105483737.1">
    <property type="nucleotide sequence ID" value="NZ_NIGF01000008.1"/>
</dbReference>
<dbReference type="InterPro" id="IPR028364">
    <property type="entry name" value="Ribosomal_uL1/biogenesis"/>
</dbReference>
<keyword evidence="8 10" id="KW-0687">Ribonucleoprotein</keyword>
<dbReference type="Gene3D" id="3.40.50.790">
    <property type="match status" value="1"/>
</dbReference>
<dbReference type="GO" id="GO:0006417">
    <property type="term" value="P:regulation of translation"/>
    <property type="evidence" value="ECO:0007669"/>
    <property type="project" value="UniProtKB-KW"/>
</dbReference>
<dbReference type="GO" id="GO:0019843">
    <property type="term" value="F:rRNA binding"/>
    <property type="evidence" value="ECO:0007669"/>
    <property type="project" value="UniProtKB-UniRule"/>
</dbReference>
<dbReference type="FunCoup" id="A0A2S8SSZ1">
    <property type="interactions" value="505"/>
</dbReference>
<dbReference type="GO" id="GO:0003735">
    <property type="term" value="F:structural constituent of ribosome"/>
    <property type="evidence" value="ECO:0007669"/>
    <property type="project" value="InterPro"/>
</dbReference>
<comment type="caution">
    <text evidence="11">The sequence shown here is derived from an EMBL/GenBank/DDBJ whole genome shotgun (WGS) entry which is preliminary data.</text>
</comment>
<dbReference type="Proteomes" id="UP000237684">
    <property type="component" value="Unassembled WGS sequence"/>
</dbReference>
<keyword evidence="6 10" id="KW-0694">RNA-binding</keyword>
<comment type="subunit">
    <text evidence="10">Part of the 50S ribosomal subunit.</text>
</comment>
<dbReference type="InParanoid" id="A0A2S8SSZ1"/>
<name>A0A2S8SSZ1_9BACT</name>
<dbReference type="EMBL" id="NIGF01000008">
    <property type="protein sequence ID" value="PQV63896.1"/>
    <property type="molecule type" value="Genomic_DNA"/>
</dbReference>
<reference evidence="11 12" key="1">
    <citation type="journal article" date="2018" name="Syst. Appl. Microbiol.">
        <title>Abditibacterium utsteinense sp. nov., the first cultivated member of candidate phylum FBP, isolated from ice-free Antarctic soil samples.</title>
        <authorList>
            <person name="Tahon G."/>
            <person name="Tytgat B."/>
            <person name="Lebbe L."/>
            <person name="Carlier A."/>
            <person name="Willems A."/>
        </authorList>
    </citation>
    <scope>NUCLEOTIDE SEQUENCE [LARGE SCALE GENOMIC DNA]</scope>
    <source>
        <strain evidence="11 12">LMG 29911</strain>
    </source>
</reference>
<dbReference type="InterPro" id="IPR005878">
    <property type="entry name" value="Ribosom_uL1_bac-type"/>
</dbReference>
<evidence type="ECO:0000256" key="10">
    <source>
        <dbReference type="HAMAP-Rule" id="MF_01318"/>
    </source>
</evidence>
<keyword evidence="3 10" id="KW-0820">tRNA-binding</keyword>
<comment type="similarity">
    <text evidence="1 10">Belongs to the universal ribosomal protein uL1 family.</text>
</comment>
<keyword evidence="12" id="KW-1185">Reference proteome</keyword>
<comment type="function">
    <text evidence="10">Protein L1 is also a translational repressor protein, it controls the translation of the L11 operon by binding to its mRNA.</text>
</comment>
<dbReference type="OrthoDB" id="9803740at2"/>
<dbReference type="InterPro" id="IPR002143">
    <property type="entry name" value="Ribosomal_uL1"/>
</dbReference>
<dbReference type="HAMAP" id="MF_01318_B">
    <property type="entry name" value="Ribosomal_uL1_B"/>
    <property type="match status" value="1"/>
</dbReference>
<proteinExistence type="inferred from homology"/>
<dbReference type="InterPro" id="IPR016095">
    <property type="entry name" value="Ribosomal_uL1_3-a/b-sand"/>
</dbReference>
<dbReference type="SUPFAM" id="SSF56808">
    <property type="entry name" value="Ribosomal protein L1"/>
    <property type="match status" value="1"/>
</dbReference>
<dbReference type="PANTHER" id="PTHR36427:SF3">
    <property type="entry name" value="LARGE RIBOSOMAL SUBUNIT PROTEIN UL1M"/>
    <property type="match status" value="1"/>
</dbReference>
<evidence type="ECO:0000313" key="12">
    <source>
        <dbReference type="Proteomes" id="UP000237684"/>
    </source>
</evidence>
<evidence type="ECO:0000256" key="3">
    <source>
        <dbReference type="ARBA" id="ARBA00022555"/>
    </source>
</evidence>
<dbReference type="NCBIfam" id="TIGR01169">
    <property type="entry name" value="rplA_bact"/>
    <property type="match status" value="1"/>
</dbReference>
<evidence type="ECO:0000256" key="6">
    <source>
        <dbReference type="ARBA" id="ARBA00022884"/>
    </source>
</evidence>
<dbReference type="PIRSF" id="PIRSF002155">
    <property type="entry name" value="Ribosomal_L1"/>
    <property type="match status" value="1"/>
</dbReference>
<dbReference type="CDD" id="cd00403">
    <property type="entry name" value="Ribosomal_L1"/>
    <property type="match status" value="1"/>
</dbReference>
<keyword evidence="4 10" id="KW-0699">rRNA-binding</keyword>
<gene>
    <name evidence="10" type="primary">rplA</name>
    <name evidence="11" type="ORF">B1R32_108107</name>
</gene>
<evidence type="ECO:0000256" key="4">
    <source>
        <dbReference type="ARBA" id="ARBA00022730"/>
    </source>
</evidence>
<dbReference type="FunFam" id="3.40.50.790:FF:000001">
    <property type="entry name" value="50S ribosomal protein L1"/>
    <property type="match status" value="1"/>
</dbReference>
<evidence type="ECO:0000256" key="5">
    <source>
        <dbReference type="ARBA" id="ARBA00022845"/>
    </source>
</evidence>
<evidence type="ECO:0000256" key="1">
    <source>
        <dbReference type="ARBA" id="ARBA00010531"/>
    </source>
</evidence>
<dbReference type="GO" id="GO:0006412">
    <property type="term" value="P:translation"/>
    <property type="evidence" value="ECO:0007669"/>
    <property type="project" value="UniProtKB-UniRule"/>
</dbReference>
<dbReference type="GO" id="GO:0015934">
    <property type="term" value="C:large ribosomal subunit"/>
    <property type="evidence" value="ECO:0007669"/>
    <property type="project" value="InterPro"/>
</dbReference>